<name>A0ABT1A4M4_9PSEU</name>
<protein>
    <submittedName>
        <fullName evidence="3">Septum formation family protein</fullName>
    </submittedName>
</protein>
<dbReference type="EMBL" id="JAGSOV010000048">
    <property type="protein sequence ID" value="MCO1657930.1"/>
    <property type="molecule type" value="Genomic_DNA"/>
</dbReference>
<evidence type="ECO:0000313" key="3">
    <source>
        <dbReference type="EMBL" id="MCO1657930.1"/>
    </source>
</evidence>
<feature type="region of interest" description="Disordered" evidence="1">
    <location>
        <begin position="377"/>
        <end position="481"/>
    </location>
</feature>
<dbReference type="InterPro" id="IPR026004">
    <property type="entry name" value="Septum_form"/>
</dbReference>
<evidence type="ECO:0000259" key="2">
    <source>
        <dbReference type="Pfam" id="PF13845"/>
    </source>
</evidence>
<accession>A0ABT1A4M4</accession>
<feature type="region of interest" description="Disordered" evidence="1">
    <location>
        <begin position="1"/>
        <end position="73"/>
    </location>
</feature>
<proteinExistence type="predicted"/>
<keyword evidence="4" id="KW-1185">Reference proteome</keyword>
<evidence type="ECO:0000256" key="1">
    <source>
        <dbReference type="SAM" id="MobiDB-lite"/>
    </source>
</evidence>
<dbReference type="RefSeq" id="WP_252441580.1">
    <property type="nucleotide sequence ID" value="NZ_JAGSOV010000048.1"/>
</dbReference>
<dbReference type="Pfam" id="PF13845">
    <property type="entry name" value="Septum_form"/>
    <property type="match status" value="1"/>
</dbReference>
<feature type="compositionally biased region" description="Pro residues" evidence="1">
    <location>
        <begin position="377"/>
        <end position="389"/>
    </location>
</feature>
<gene>
    <name evidence="3" type="ORF">KDL28_22980</name>
</gene>
<dbReference type="Proteomes" id="UP001165283">
    <property type="component" value="Unassembled WGS sequence"/>
</dbReference>
<organism evidence="3 4">
    <name type="scientific">Pseudonocardia humida</name>
    <dbReference type="NCBI Taxonomy" id="2800819"/>
    <lineage>
        <taxon>Bacteria</taxon>
        <taxon>Bacillati</taxon>
        <taxon>Actinomycetota</taxon>
        <taxon>Actinomycetes</taxon>
        <taxon>Pseudonocardiales</taxon>
        <taxon>Pseudonocardiaceae</taxon>
        <taxon>Pseudonocardia</taxon>
    </lineage>
</organism>
<evidence type="ECO:0000313" key="4">
    <source>
        <dbReference type="Proteomes" id="UP001165283"/>
    </source>
</evidence>
<reference evidence="3" key="1">
    <citation type="submission" date="2021-04" db="EMBL/GenBank/DDBJ databases">
        <title>Pseudonocardia sp. nov., isolated from sandy soil of mangrove forest.</title>
        <authorList>
            <person name="Zan Z."/>
            <person name="Huang R."/>
            <person name="Liu W."/>
        </authorList>
    </citation>
    <scope>NUCLEOTIDE SEQUENCE</scope>
    <source>
        <strain evidence="3">S2-4</strain>
    </source>
</reference>
<comment type="caution">
    <text evidence="3">The sequence shown here is derived from an EMBL/GenBank/DDBJ whole genome shotgun (WGS) entry which is preliminary data.</text>
</comment>
<feature type="domain" description="Septum formation-related" evidence="2">
    <location>
        <begin position="133"/>
        <end position="347"/>
    </location>
</feature>
<feature type="compositionally biased region" description="Low complexity" evidence="1">
    <location>
        <begin position="51"/>
        <end position="70"/>
    </location>
</feature>
<sequence>MDRTLTAPRRGLTDADAPPPGFPEIPPAFPRYPDDRAPLRQSGMLGGDHTALAPLPRSGRPAPSRRAGSGFSTQHPARRVVLGVLVGALTMLGVASLDTLGAGTVPVLGSFAALPAAPAVPEIVEVEPPPATPGTCLNWTRPDAADTALVDCAQSHLFEQAGSIALADQAALPDDQKMRQLVNERCTPIVVNYLNGKFDPVGRYRVGALKPSAAKWEQGNRDLRCGLQSASRSGALYPMVGKASDSDQSNVQEPGTCLAIDGKTIGDPVSCSGQHAVETVGIVDLSGQFPDAFPQVGDQDGFLQPECARIAGEYLGDPAAIAAKGLTVYWDNITEESWAAGTRRVNCNLAALLPDRSGFAPITGAAKGTVVVGGEPAPPAVNLPAPGVPAPSVEETERPQGDGGGDEQPPLDGQNPPTDGEQPDGEQPPVEGEAPVGDGGEVPPTTEVPTTPEPPTDGDTGGEIDVPIVDQELDINPPAGT</sequence>
<feature type="compositionally biased region" description="Low complexity" evidence="1">
    <location>
        <begin position="441"/>
        <end position="450"/>
    </location>
</feature>
<feature type="compositionally biased region" description="Pro residues" evidence="1">
    <location>
        <begin position="17"/>
        <end position="30"/>
    </location>
</feature>